<keyword evidence="3 7" id="KW-0812">Transmembrane</keyword>
<evidence type="ECO:0000313" key="10">
    <source>
        <dbReference type="EMBL" id="GAN52921.1"/>
    </source>
</evidence>
<keyword evidence="5 7" id="KW-0472">Membrane</keyword>
<evidence type="ECO:0000256" key="6">
    <source>
        <dbReference type="SAM" id="MobiDB-lite"/>
    </source>
</evidence>
<feature type="transmembrane region" description="Helical" evidence="7">
    <location>
        <begin position="38"/>
        <end position="56"/>
    </location>
</feature>
<accession>A0A0D6MHE6</accession>
<comment type="subcellular location">
    <subcellularLocation>
        <location evidence="1">Cell membrane</location>
        <topology evidence="1">Multi-pass membrane protein</topology>
    </subcellularLocation>
</comment>
<keyword evidence="2" id="KW-1003">Cell membrane</keyword>
<proteinExistence type="predicted"/>
<keyword evidence="11" id="KW-1185">Reference proteome</keyword>
<reference evidence="10 11" key="1">
    <citation type="submission" date="2012-10" db="EMBL/GenBank/DDBJ databases">
        <title>Genome sequencing of Tanticharoenia sakaeratensis NBRC 103193.</title>
        <authorList>
            <person name="Azuma Y."/>
            <person name="Hadano H."/>
            <person name="Hirakawa H."/>
            <person name="Matsushita K."/>
        </authorList>
    </citation>
    <scope>NUCLEOTIDE SEQUENCE [LARGE SCALE GENOMIC DNA]</scope>
    <source>
        <strain evidence="10 11">NBRC 103193</strain>
    </source>
</reference>
<dbReference type="Pfam" id="PF13567">
    <property type="entry name" value="DUF4131"/>
    <property type="match status" value="1"/>
</dbReference>
<evidence type="ECO:0000256" key="3">
    <source>
        <dbReference type="ARBA" id="ARBA00022692"/>
    </source>
</evidence>
<evidence type="ECO:0000256" key="4">
    <source>
        <dbReference type="ARBA" id="ARBA00022989"/>
    </source>
</evidence>
<evidence type="ECO:0000313" key="11">
    <source>
        <dbReference type="Proteomes" id="UP000032679"/>
    </source>
</evidence>
<sequence length="726" mass="76143">MDCLDLDELLTLADPSVTDLPPEPGWLASALLAQGRRLVGWIPVAVALGAVTYFALSAECGWPVPAAIAITALIAAWLGWGRLFPRLIALGVLCLSVGFLDAWLAAHRAVPMPMLPTRAVVVNATVGAVVPTQARDGTGPGRRVRLENAVFETGVDIGMRPLRRTLLVRLRDDDTTAVAPGMQVRMRALLRPPSPPSWPGGRDPQRDAWFSGAAGSGYALSSVSVIANAHGAFLRDAVERVRERVAHRIGTVLPGQSGAIAQTLLAGEQGAIAPQTRAVFAASGLAHLLAVAGLHLGLVMGLVLVAIRSGLAVSEYAALRWPCREIAAIGAWIAGAGYVLLTGAHLPALRSLGMAAFVLLALLTGRRVMSMRALALVALALLLASPENVLDVSFQMSFAAVMALIAGYETLRRPLERLRGEGEWWRVALGYVAALGLTSLLAGAATLPVSLAHFGLLQPWFVLANLIAVPLAAIWVMPLGLCALALMPFGLDAPALHLMAAGIGLIVSMARGVAGFSLAQIPVPAMPSWALLLYMVALCGLCLWHGRARLLALVPIVLALSAPFLVQKPDLFVAPDAGLIAVRQEGRLAIGGPGGLDLSAARDWLQATALPEAPLPEACDAQVCRIALDGQEVVLRARDRTDGALSPPAALCSGAALFVSVSPARGACQGGVVIDRFSVWRDGAYAAWMTKRGVTILSDRTWRGVRPWVPPPGGRGTPNLPLAQAE</sequence>
<feature type="transmembrane region" description="Helical" evidence="7">
    <location>
        <begin position="498"/>
        <end position="519"/>
    </location>
</feature>
<comment type="caution">
    <text evidence="10">The sequence shown here is derived from an EMBL/GenBank/DDBJ whole genome shotgun (WGS) entry which is preliminary data.</text>
</comment>
<dbReference type="PANTHER" id="PTHR30619:SF1">
    <property type="entry name" value="RECOMBINATION PROTEIN 2"/>
    <property type="match status" value="1"/>
</dbReference>
<feature type="domain" description="DUF4131" evidence="9">
    <location>
        <begin position="61"/>
        <end position="219"/>
    </location>
</feature>
<feature type="transmembrane region" description="Helical" evidence="7">
    <location>
        <begin position="87"/>
        <end position="106"/>
    </location>
</feature>
<dbReference type="PANTHER" id="PTHR30619">
    <property type="entry name" value="DNA INTERNALIZATION/COMPETENCE PROTEIN COMEC/REC2"/>
    <property type="match status" value="1"/>
</dbReference>
<protein>
    <submittedName>
        <fullName evidence="10">DNA uptake protein</fullName>
    </submittedName>
</protein>
<feature type="transmembrane region" description="Helical" evidence="7">
    <location>
        <begin position="460"/>
        <end position="486"/>
    </location>
</feature>
<dbReference type="InterPro" id="IPR004477">
    <property type="entry name" value="ComEC_N"/>
</dbReference>
<name>A0A0D6MHE6_9PROT</name>
<feature type="transmembrane region" description="Helical" evidence="7">
    <location>
        <begin position="62"/>
        <end position="80"/>
    </location>
</feature>
<feature type="transmembrane region" description="Helical" evidence="7">
    <location>
        <begin position="550"/>
        <end position="566"/>
    </location>
</feature>
<feature type="transmembrane region" description="Helical" evidence="7">
    <location>
        <begin position="370"/>
        <end position="386"/>
    </location>
</feature>
<gene>
    <name evidence="10" type="ORF">Tasa_003_099</name>
</gene>
<dbReference type="Pfam" id="PF03772">
    <property type="entry name" value="Competence"/>
    <property type="match status" value="1"/>
</dbReference>
<organism evidence="10 11">
    <name type="scientific">Tanticharoenia sakaeratensis NBRC 103193</name>
    <dbReference type="NCBI Taxonomy" id="1231623"/>
    <lineage>
        <taxon>Bacteria</taxon>
        <taxon>Pseudomonadati</taxon>
        <taxon>Pseudomonadota</taxon>
        <taxon>Alphaproteobacteria</taxon>
        <taxon>Acetobacterales</taxon>
        <taxon>Acetobacteraceae</taxon>
        <taxon>Tanticharoenia</taxon>
    </lineage>
</organism>
<dbReference type="InterPro" id="IPR025405">
    <property type="entry name" value="DUF4131"/>
</dbReference>
<dbReference type="GO" id="GO:0005886">
    <property type="term" value="C:plasma membrane"/>
    <property type="evidence" value="ECO:0007669"/>
    <property type="project" value="UniProtKB-SubCell"/>
</dbReference>
<evidence type="ECO:0000256" key="7">
    <source>
        <dbReference type="SAM" id="Phobius"/>
    </source>
</evidence>
<dbReference type="NCBIfam" id="TIGR00360">
    <property type="entry name" value="ComEC_N-term"/>
    <property type="match status" value="1"/>
</dbReference>
<feature type="transmembrane region" description="Helical" evidence="7">
    <location>
        <begin position="525"/>
        <end position="543"/>
    </location>
</feature>
<dbReference type="AlphaFoldDB" id="A0A0D6MHE6"/>
<feature type="region of interest" description="Disordered" evidence="6">
    <location>
        <begin position="707"/>
        <end position="726"/>
    </location>
</feature>
<feature type="transmembrane region" description="Helical" evidence="7">
    <location>
        <begin position="285"/>
        <end position="307"/>
    </location>
</feature>
<dbReference type="Proteomes" id="UP000032679">
    <property type="component" value="Unassembled WGS sequence"/>
</dbReference>
<dbReference type="STRING" id="1231623.Tasa_003_099"/>
<evidence type="ECO:0000256" key="2">
    <source>
        <dbReference type="ARBA" id="ARBA00022475"/>
    </source>
</evidence>
<feature type="transmembrane region" description="Helical" evidence="7">
    <location>
        <begin position="431"/>
        <end position="454"/>
    </location>
</feature>
<feature type="domain" description="ComEC/Rec2-related protein" evidence="8">
    <location>
        <begin position="264"/>
        <end position="547"/>
    </location>
</feature>
<evidence type="ECO:0000256" key="1">
    <source>
        <dbReference type="ARBA" id="ARBA00004651"/>
    </source>
</evidence>
<dbReference type="InterPro" id="IPR052159">
    <property type="entry name" value="Competence_DNA_uptake"/>
</dbReference>
<feature type="transmembrane region" description="Helical" evidence="7">
    <location>
        <begin position="319"/>
        <end position="341"/>
    </location>
</feature>
<dbReference type="EMBL" id="BALE01000003">
    <property type="protein sequence ID" value="GAN52921.1"/>
    <property type="molecule type" value="Genomic_DNA"/>
</dbReference>
<evidence type="ECO:0000259" key="8">
    <source>
        <dbReference type="Pfam" id="PF03772"/>
    </source>
</evidence>
<keyword evidence="4 7" id="KW-1133">Transmembrane helix</keyword>
<evidence type="ECO:0000259" key="9">
    <source>
        <dbReference type="Pfam" id="PF13567"/>
    </source>
</evidence>
<evidence type="ECO:0000256" key="5">
    <source>
        <dbReference type="ARBA" id="ARBA00023136"/>
    </source>
</evidence>